<evidence type="ECO:0000313" key="2">
    <source>
        <dbReference type="EMBL" id="VVP87756.1"/>
    </source>
</evidence>
<name>A0A5E7SMT6_PSEFL</name>
<dbReference type="OrthoDB" id="5699629at2"/>
<protein>
    <recommendedName>
        <fullName evidence="4">HAD family hydrolase</fullName>
    </recommendedName>
</protein>
<keyword evidence="1" id="KW-0378">Hydrolase</keyword>
<dbReference type="PANTHER" id="PTHR43316">
    <property type="entry name" value="HYDROLASE, HALOACID DELAHOGENASE-RELATED"/>
    <property type="match status" value="1"/>
</dbReference>
<organism evidence="2 3">
    <name type="scientific">Pseudomonas fluorescens</name>
    <dbReference type="NCBI Taxonomy" id="294"/>
    <lineage>
        <taxon>Bacteria</taxon>
        <taxon>Pseudomonadati</taxon>
        <taxon>Pseudomonadota</taxon>
        <taxon>Gammaproteobacteria</taxon>
        <taxon>Pseudomonadales</taxon>
        <taxon>Pseudomonadaceae</taxon>
        <taxon>Pseudomonas</taxon>
    </lineage>
</organism>
<evidence type="ECO:0000256" key="1">
    <source>
        <dbReference type="ARBA" id="ARBA00022801"/>
    </source>
</evidence>
<sequence length="207" mass="22388">MPVSVAIFDAFGTLLKIREGSHPYRKILKLGVAQGRRPKISDAQDLLSKPMDLRQAAEYFGVNIEPRLMSRLESELEIELAGIEAYEDGVAAVEALQGAGMKVIVCSNLAKPYASAVERLYPSLDGYVYSFAVGAMKPSAEIYRQALQSVSAMPADAWMIGDSKSCDCDGPTAYGIQGFYLGRKDGSGYATLSLFAEDMLLAKNQLG</sequence>
<dbReference type="Proteomes" id="UP000326452">
    <property type="component" value="Unassembled WGS sequence"/>
</dbReference>
<dbReference type="Pfam" id="PF00702">
    <property type="entry name" value="Hydrolase"/>
    <property type="match status" value="1"/>
</dbReference>
<dbReference type="SUPFAM" id="SSF56784">
    <property type="entry name" value="HAD-like"/>
    <property type="match status" value="1"/>
</dbReference>
<dbReference type="GO" id="GO:0016787">
    <property type="term" value="F:hydrolase activity"/>
    <property type="evidence" value="ECO:0007669"/>
    <property type="project" value="UniProtKB-KW"/>
</dbReference>
<dbReference type="EMBL" id="CABVJC010000002">
    <property type="protein sequence ID" value="VVP87756.1"/>
    <property type="molecule type" value="Genomic_DNA"/>
</dbReference>
<dbReference type="AlphaFoldDB" id="A0A5E7SMT6"/>
<dbReference type="InterPro" id="IPR051540">
    <property type="entry name" value="S-2-haloacid_dehalogenase"/>
</dbReference>
<proteinExistence type="predicted"/>
<dbReference type="InterPro" id="IPR023214">
    <property type="entry name" value="HAD_sf"/>
</dbReference>
<evidence type="ECO:0008006" key="4">
    <source>
        <dbReference type="Google" id="ProtNLM"/>
    </source>
</evidence>
<dbReference type="Gene3D" id="3.40.50.1000">
    <property type="entry name" value="HAD superfamily/HAD-like"/>
    <property type="match status" value="1"/>
</dbReference>
<dbReference type="PANTHER" id="PTHR43316:SF3">
    <property type="entry name" value="HALOACID DEHALOGENASE, TYPE II (AFU_ORTHOLOGUE AFUA_2G07750)-RELATED"/>
    <property type="match status" value="1"/>
</dbReference>
<evidence type="ECO:0000313" key="3">
    <source>
        <dbReference type="Proteomes" id="UP000326452"/>
    </source>
</evidence>
<accession>A0A5E7SMT6</accession>
<dbReference type="InterPro" id="IPR036412">
    <property type="entry name" value="HAD-like_sf"/>
</dbReference>
<reference evidence="2 3" key="1">
    <citation type="submission" date="2019-09" db="EMBL/GenBank/DDBJ databases">
        <authorList>
            <person name="Chandra G."/>
            <person name="Truman W A."/>
        </authorList>
    </citation>
    <scope>NUCLEOTIDE SEQUENCE [LARGE SCALE GENOMIC DNA]</scope>
    <source>
        <strain evidence="2">PS941</strain>
    </source>
</reference>
<gene>
    <name evidence="2" type="ORF">PS941_01377</name>
</gene>
<dbReference type="RefSeq" id="WP_150692491.1">
    <property type="nucleotide sequence ID" value="NZ_CABVJC010000002.1"/>
</dbReference>